<accession>A0A4Q9XZ75</accession>
<dbReference type="AlphaFoldDB" id="A0A4Q9XZ75"/>
<evidence type="ECO:0000313" key="3">
    <source>
        <dbReference type="EMBL" id="TBX39166.1"/>
    </source>
</evidence>
<dbReference type="InterPro" id="IPR029787">
    <property type="entry name" value="Nucleotide_cyclase"/>
</dbReference>
<evidence type="ECO:0000313" key="4">
    <source>
        <dbReference type="Proteomes" id="UP000292648"/>
    </source>
</evidence>
<dbReference type="InterPro" id="IPR043128">
    <property type="entry name" value="Rev_trsase/Diguanyl_cyclase"/>
</dbReference>
<dbReference type="SUPFAM" id="SSF55073">
    <property type="entry name" value="Nucleotide cyclase"/>
    <property type="match status" value="1"/>
</dbReference>
<keyword evidence="1" id="KW-1133">Transmembrane helix</keyword>
<feature type="transmembrane region" description="Helical" evidence="1">
    <location>
        <begin position="6"/>
        <end position="27"/>
    </location>
</feature>
<feature type="domain" description="GGDEF" evidence="2">
    <location>
        <begin position="244"/>
        <end position="378"/>
    </location>
</feature>
<dbReference type="Proteomes" id="UP000292648">
    <property type="component" value="Unassembled WGS sequence"/>
</dbReference>
<dbReference type="GO" id="GO:1902201">
    <property type="term" value="P:negative regulation of bacterial-type flagellum-dependent cell motility"/>
    <property type="evidence" value="ECO:0007669"/>
    <property type="project" value="TreeGrafter"/>
</dbReference>
<dbReference type="GO" id="GO:0043709">
    <property type="term" value="P:cell adhesion involved in single-species biofilm formation"/>
    <property type="evidence" value="ECO:0007669"/>
    <property type="project" value="TreeGrafter"/>
</dbReference>
<sequence>MTWSHWTISPFITSVFFILGVLTLYWVSQNWLLTFLKTHHHSVNEAIINDWYGLLYMMVFVFGMQSLIIGQSDAWAFMNFQLIALTFCGYFLNIRVHYYYLYPLVLIFMIYNQSIGYWQSWAHAIVLIGFFTVLGQLRKRVPLQTKNGQIAIYLLVCASFGAILWWLMKLKFNLSWETYLQEWSYLLVFEVLLYIYASMLSANAQLKQNLVSFANHDALTKTENFAAYTNAINYHFTVSRKNGLKLTMMMFDIDHFKQVNDTYGHLAGDKILQHVTQGAETVFQANNPQITLYRTGGEEFNVIFPGYDLNEARPVAEQLFMAINHIVVPVNDHQIQLSISVGLSELTAHDQTPTDFYQRVDGNLYTSKRNGRMQITAK</sequence>
<name>A0A4Q9XZ75_9LACO</name>
<dbReference type="GO" id="GO:0052621">
    <property type="term" value="F:diguanylate cyclase activity"/>
    <property type="evidence" value="ECO:0007669"/>
    <property type="project" value="TreeGrafter"/>
</dbReference>
<keyword evidence="1" id="KW-0812">Transmembrane</keyword>
<dbReference type="PANTHER" id="PTHR45138">
    <property type="entry name" value="REGULATORY COMPONENTS OF SENSORY TRANSDUCTION SYSTEM"/>
    <property type="match status" value="1"/>
</dbReference>
<feature type="transmembrane region" description="Helical" evidence="1">
    <location>
        <begin position="48"/>
        <end position="68"/>
    </location>
</feature>
<feature type="transmembrane region" description="Helical" evidence="1">
    <location>
        <begin position="150"/>
        <end position="168"/>
    </location>
</feature>
<dbReference type="InterPro" id="IPR050469">
    <property type="entry name" value="Diguanylate_Cyclase"/>
</dbReference>
<dbReference type="PANTHER" id="PTHR45138:SF24">
    <property type="entry name" value="DIGUANYLATE CYCLASE DGCC-RELATED"/>
    <property type="match status" value="1"/>
</dbReference>
<dbReference type="Gene3D" id="3.30.70.270">
    <property type="match status" value="1"/>
</dbReference>
<dbReference type="CDD" id="cd01949">
    <property type="entry name" value="GGDEF"/>
    <property type="match status" value="1"/>
</dbReference>
<dbReference type="EMBL" id="SEHH01000101">
    <property type="protein sequence ID" value="TBX39166.1"/>
    <property type="molecule type" value="Genomic_DNA"/>
</dbReference>
<feature type="transmembrane region" description="Helical" evidence="1">
    <location>
        <begin position="183"/>
        <end position="202"/>
    </location>
</feature>
<feature type="transmembrane region" description="Helical" evidence="1">
    <location>
        <begin position="99"/>
        <end position="115"/>
    </location>
</feature>
<dbReference type="PROSITE" id="PS50887">
    <property type="entry name" value="GGDEF"/>
    <property type="match status" value="1"/>
</dbReference>
<evidence type="ECO:0000259" key="2">
    <source>
        <dbReference type="PROSITE" id="PS50887"/>
    </source>
</evidence>
<feature type="transmembrane region" description="Helical" evidence="1">
    <location>
        <begin position="121"/>
        <end position="138"/>
    </location>
</feature>
<protein>
    <submittedName>
        <fullName evidence="3">GGDEF domain-containing protein</fullName>
    </submittedName>
</protein>
<dbReference type="SMART" id="SM00267">
    <property type="entry name" value="GGDEF"/>
    <property type="match status" value="1"/>
</dbReference>
<gene>
    <name evidence="3" type="ORF">EUZ87_12645</name>
</gene>
<proteinExistence type="predicted"/>
<dbReference type="Pfam" id="PF00990">
    <property type="entry name" value="GGDEF"/>
    <property type="match status" value="1"/>
</dbReference>
<dbReference type="NCBIfam" id="TIGR00254">
    <property type="entry name" value="GGDEF"/>
    <property type="match status" value="1"/>
</dbReference>
<organism evidence="3 4">
    <name type="scientific">Lactiplantibacillus paraplantarum</name>
    <dbReference type="NCBI Taxonomy" id="60520"/>
    <lineage>
        <taxon>Bacteria</taxon>
        <taxon>Bacillati</taxon>
        <taxon>Bacillota</taxon>
        <taxon>Bacilli</taxon>
        <taxon>Lactobacillales</taxon>
        <taxon>Lactobacillaceae</taxon>
        <taxon>Lactiplantibacillus</taxon>
    </lineage>
</organism>
<dbReference type="InterPro" id="IPR000160">
    <property type="entry name" value="GGDEF_dom"/>
</dbReference>
<evidence type="ECO:0000256" key="1">
    <source>
        <dbReference type="SAM" id="Phobius"/>
    </source>
</evidence>
<reference evidence="3 4" key="1">
    <citation type="submission" date="2019-01" db="EMBL/GenBank/DDBJ databases">
        <title>Draft genome sequence of Lactobacillus paraplantarum OSY-TC318, a Producer of the novel lantibiotic Paraplantaracin TC318.</title>
        <authorList>
            <person name="Hussein W.E."/>
            <person name="Huang E."/>
            <person name="Yousef A.E."/>
        </authorList>
    </citation>
    <scope>NUCLEOTIDE SEQUENCE [LARGE SCALE GENOMIC DNA]</scope>
    <source>
        <strain evidence="3 4">OSY-TC318</strain>
    </source>
</reference>
<keyword evidence="1" id="KW-0472">Membrane</keyword>
<comment type="caution">
    <text evidence="3">The sequence shown here is derived from an EMBL/GenBank/DDBJ whole genome shotgun (WGS) entry which is preliminary data.</text>
</comment>
<dbReference type="GO" id="GO:0005886">
    <property type="term" value="C:plasma membrane"/>
    <property type="evidence" value="ECO:0007669"/>
    <property type="project" value="TreeGrafter"/>
</dbReference>